<dbReference type="EMBL" id="JAHRIQ010047231">
    <property type="protein sequence ID" value="MEQ2236338.1"/>
    <property type="molecule type" value="Genomic_DNA"/>
</dbReference>
<protein>
    <submittedName>
        <fullName evidence="2">Uncharacterized protein</fullName>
    </submittedName>
</protein>
<name>A0ABV0TWN7_9TELE</name>
<dbReference type="Proteomes" id="UP001482620">
    <property type="component" value="Unassembled WGS sequence"/>
</dbReference>
<reference evidence="2 3" key="1">
    <citation type="submission" date="2021-06" db="EMBL/GenBank/DDBJ databases">
        <authorList>
            <person name="Palmer J.M."/>
        </authorList>
    </citation>
    <scope>NUCLEOTIDE SEQUENCE [LARGE SCALE GENOMIC DNA]</scope>
    <source>
        <strain evidence="3">if_2019</strain>
        <tissue evidence="2">Muscle</tissue>
    </source>
</reference>
<evidence type="ECO:0000256" key="1">
    <source>
        <dbReference type="SAM" id="MobiDB-lite"/>
    </source>
</evidence>
<sequence length="71" mass="7527">MTVTVGRDGRFSSAGTGGAQERAPAFSIIYILRSCDQPQPERCAQISTKPSVRGTEERVSDLRAPGGCWGG</sequence>
<organism evidence="2 3">
    <name type="scientific">Ilyodon furcidens</name>
    <name type="common">goldbreast splitfin</name>
    <dbReference type="NCBI Taxonomy" id="33524"/>
    <lineage>
        <taxon>Eukaryota</taxon>
        <taxon>Metazoa</taxon>
        <taxon>Chordata</taxon>
        <taxon>Craniata</taxon>
        <taxon>Vertebrata</taxon>
        <taxon>Euteleostomi</taxon>
        <taxon>Actinopterygii</taxon>
        <taxon>Neopterygii</taxon>
        <taxon>Teleostei</taxon>
        <taxon>Neoteleostei</taxon>
        <taxon>Acanthomorphata</taxon>
        <taxon>Ovalentaria</taxon>
        <taxon>Atherinomorphae</taxon>
        <taxon>Cyprinodontiformes</taxon>
        <taxon>Goodeidae</taxon>
        <taxon>Ilyodon</taxon>
    </lineage>
</organism>
<evidence type="ECO:0000313" key="3">
    <source>
        <dbReference type="Proteomes" id="UP001482620"/>
    </source>
</evidence>
<feature type="region of interest" description="Disordered" evidence="1">
    <location>
        <begin position="1"/>
        <end position="20"/>
    </location>
</feature>
<gene>
    <name evidence="2" type="ORF">ILYODFUR_011677</name>
</gene>
<comment type="caution">
    <text evidence="2">The sequence shown here is derived from an EMBL/GenBank/DDBJ whole genome shotgun (WGS) entry which is preliminary data.</text>
</comment>
<proteinExistence type="predicted"/>
<evidence type="ECO:0000313" key="2">
    <source>
        <dbReference type="EMBL" id="MEQ2236338.1"/>
    </source>
</evidence>
<accession>A0ABV0TWN7</accession>
<feature type="region of interest" description="Disordered" evidence="1">
    <location>
        <begin position="42"/>
        <end position="71"/>
    </location>
</feature>
<keyword evidence="3" id="KW-1185">Reference proteome</keyword>